<dbReference type="Proteomes" id="UP000826014">
    <property type="component" value="Chromosome"/>
</dbReference>
<dbReference type="Gene3D" id="3.40.50.2000">
    <property type="entry name" value="Glycogen Phosphorylase B"/>
    <property type="match status" value="2"/>
</dbReference>
<evidence type="ECO:0000313" key="10">
    <source>
        <dbReference type="EMBL" id="QYF48227.1"/>
    </source>
</evidence>
<dbReference type="NCBIfam" id="TIGR02093">
    <property type="entry name" value="P_ylase"/>
    <property type="match status" value="1"/>
</dbReference>
<name>A0ABX8UZ40_9BACT</name>
<dbReference type="InterPro" id="IPR000811">
    <property type="entry name" value="Glyco_trans_35"/>
</dbReference>
<evidence type="ECO:0000256" key="7">
    <source>
        <dbReference type="ARBA" id="ARBA00023277"/>
    </source>
</evidence>
<protein>
    <recommendedName>
        <fullName evidence="9">Alpha-1,4 glucan phosphorylase</fullName>
        <ecNumber evidence="9">2.4.1.1</ecNumber>
    </recommendedName>
</protein>
<keyword evidence="4 9" id="KW-0328">Glycosyltransferase</keyword>
<keyword evidence="6 9" id="KW-0663">Pyridoxal phosphate</keyword>
<reference evidence="10 11" key="1">
    <citation type="journal article" date="2022" name="bioRxiv">
        <title>Ecology and evolution of chlamydial symbionts of arthropods.</title>
        <authorList>
            <person name="Halter T."/>
            <person name="Koestlbacher S."/>
            <person name="Collingro A."/>
            <person name="Sixt B.S."/>
            <person name="Toenshoff E.R."/>
            <person name="Hendrickx F."/>
            <person name="Kostanjsek R."/>
            <person name="Horn M."/>
        </authorList>
    </citation>
    <scope>NUCLEOTIDE SEQUENCE [LARGE SCALE GENOMIC DNA]</scope>
    <source>
        <strain evidence="10">W744xW776</strain>
    </source>
</reference>
<dbReference type="PROSITE" id="PS00102">
    <property type="entry name" value="PHOSPHORYLASE"/>
    <property type="match status" value="1"/>
</dbReference>
<evidence type="ECO:0000313" key="11">
    <source>
        <dbReference type="Proteomes" id="UP000826014"/>
    </source>
</evidence>
<comment type="catalytic activity">
    <reaction evidence="1 9">
        <text>[(1-&gt;4)-alpha-D-glucosyl](n) + phosphate = [(1-&gt;4)-alpha-D-glucosyl](n-1) + alpha-D-glucose 1-phosphate</text>
        <dbReference type="Rhea" id="RHEA:41732"/>
        <dbReference type="Rhea" id="RHEA-COMP:9584"/>
        <dbReference type="Rhea" id="RHEA-COMP:9586"/>
        <dbReference type="ChEBI" id="CHEBI:15444"/>
        <dbReference type="ChEBI" id="CHEBI:43474"/>
        <dbReference type="ChEBI" id="CHEBI:58601"/>
        <dbReference type="EC" id="2.4.1.1"/>
    </reaction>
</comment>
<dbReference type="GO" id="GO:0004645">
    <property type="term" value="F:1,4-alpha-oligoglucan phosphorylase activity"/>
    <property type="evidence" value="ECO:0007669"/>
    <property type="project" value="UniProtKB-EC"/>
</dbReference>
<keyword evidence="5 9" id="KW-0808">Transferase</keyword>
<dbReference type="PIRSF" id="PIRSF000460">
    <property type="entry name" value="Pprylas_GlgP"/>
    <property type="match status" value="1"/>
</dbReference>
<dbReference type="InterPro" id="IPR011833">
    <property type="entry name" value="Glycg_phsphrylas"/>
</dbReference>
<evidence type="ECO:0000256" key="8">
    <source>
        <dbReference type="ARBA" id="ARBA00025174"/>
    </source>
</evidence>
<keyword evidence="7 9" id="KW-0119">Carbohydrate metabolism</keyword>
<comment type="function">
    <text evidence="9">Allosteric enzyme that catalyzes the rate-limiting step in glycogen catabolism, the phosphorolytic cleavage of glycogen to produce glucose-1-phosphate, and plays a central role in maintaining cellular and organismal glucose homeostasis.</text>
</comment>
<dbReference type="PANTHER" id="PTHR11468">
    <property type="entry name" value="GLYCOGEN PHOSPHORYLASE"/>
    <property type="match status" value="1"/>
</dbReference>
<dbReference type="PANTHER" id="PTHR11468:SF3">
    <property type="entry name" value="GLYCOGEN PHOSPHORYLASE, LIVER FORM"/>
    <property type="match status" value="1"/>
</dbReference>
<evidence type="ECO:0000256" key="1">
    <source>
        <dbReference type="ARBA" id="ARBA00001275"/>
    </source>
</evidence>
<comment type="function">
    <text evidence="8">Phosphorylase is an important allosteric enzyme in carbohydrate metabolism. Enzymes from different sources differ in their regulatory mechanisms and in their natural substrates. However, all known phosphorylases share catalytic and structural properties.</text>
</comment>
<dbReference type="EMBL" id="CP075587">
    <property type="protein sequence ID" value="QYF48227.1"/>
    <property type="molecule type" value="Genomic_DNA"/>
</dbReference>
<evidence type="ECO:0000256" key="2">
    <source>
        <dbReference type="ARBA" id="ARBA00001933"/>
    </source>
</evidence>
<evidence type="ECO:0000256" key="4">
    <source>
        <dbReference type="ARBA" id="ARBA00022676"/>
    </source>
</evidence>
<evidence type="ECO:0000256" key="6">
    <source>
        <dbReference type="ARBA" id="ARBA00022898"/>
    </source>
</evidence>
<proteinExistence type="inferred from homology"/>
<accession>A0ABX8UZ40</accession>
<evidence type="ECO:0000256" key="3">
    <source>
        <dbReference type="ARBA" id="ARBA00006047"/>
    </source>
</evidence>
<dbReference type="SUPFAM" id="SSF53756">
    <property type="entry name" value="UDP-Glycosyltransferase/glycogen phosphorylase"/>
    <property type="match status" value="1"/>
</dbReference>
<comment type="similarity">
    <text evidence="3 9">Belongs to the glycogen phosphorylase family.</text>
</comment>
<dbReference type="Pfam" id="PF00343">
    <property type="entry name" value="Phosphorylase"/>
    <property type="match status" value="1"/>
</dbReference>
<sequence length="866" mass="100334">MDLKTQTQADNLIQKIRHYLITTMGVTINEASPEEFYRAFALTLREEIMINWTACIHTYREKKARMLFYLCMEYMPGRFCQNNIINIHATDLINYVFKQLNRSYQEELRFEPEPGLGNGGLGRLAACLMDSLATQQIPAIGFGLRYQYGIFDQAVCNGIQVERPEAWLLHENPWEYRRDMHAASVFYAGKAIPGKNKQGVDVYELTDYEEVRALSYDIPIIGYKETPDFTVNTLRLWTTKESPRNFQLQRYNAGMLGAAAENTSLTDVLYPNDHNETGKRIRLKQEFLLVSASLQDIIRRHLFIFSNMNEFADKVRIHINDTHPALTIAELQRLLITEHDFGWEEALNVVKTCCNFTNHTILRESLEEWNQSSLQYLLPRQYAIIEKINLEFCNQIRQKYPGDEDRVRSMSIIEEGRVKMANLAIYGSHRVNGVAALHTEILKKEIFKDFYEMYPEKFVNVTNGVTPRRWLLDCNPLLAAFITKKIGKQWITQFQEIRKLASFTNNFDSQKEFLEIKKKNKQALLECLQHTNPIRDSTGKPVGHYSFLDESALFDVQIKRIHEYKRQLMNLIHVIMLYHELQENPEARRIKRMVFIAGKAAPGYEVAKQIIQLSYCISRRINQDPKTNQKLKLVFIENYSVSKAEMIIPAADLSEQISTAGTEASGTGNMKLAMNGALTIGTEDGANIEMHQQVTDRFWPFCFGKTALENDLIRHTGNYNPWDIYMQNDSIRKALDSLRDQSFTQTEEEHQALSNLYQNLLHSQASYIPDYYFVLGDLLDYYRIQKSVEELFLKPQQWAEYALQNIAAMGNFSSDESIKNYAKLVWDIQPCPVDLKELEKIRIEYSEHDKCRIFPASANGSVKNSS</sequence>
<dbReference type="InterPro" id="IPR035090">
    <property type="entry name" value="Pyridoxal_P_attach_site"/>
</dbReference>
<evidence type="ECO:0000256" key="5">
    <source>
        <dbReference type="ARBA" id="ARBA00022679"/>
    </source>
</evidence>
<evidence type="ECO:0000256" key="9">
    <source>
        <dbReference type="RuleBase" id="RU000587"/>
    </source>
</evidence>
<organism evidence="10 11">
    <name type="scientific">Candidatus Rhabdochlamydia oedothoracis</name>
    <dbReference type="NCBI Taxonomy" id="2720720"/>
    <lineage>
        <taxon>Bacteria</taxon>
        <taxon>Pseudomonadati</taxon>
        <taxon>Chlamydiota</taxon>
        <taxon>Chlamydiia</taxon>
        <taxon>Parachlamydiales</taxon>
        <taxon>Candidatus Rhabdochlamydiaceae</taxon>
        <taxon>Candidatus Rhabdochlamydia</taxon>
    </lineage>
</organism>
<gene>
    <name evidence="10" type="ORF">RHABOEDO_000346</name>
</gene>
<dbReference type="EC" id="2.4.1.1" evidence="9"/>
<comment type="cofactor">
    <cofactor evidence="2 9">
        <name>pyridoxal 5'-phosphate</name>
        <dbReference type="ChEBI" id="CHEBI:597326"/>
    </cofactor>
</comment>
<keyword evidence="11" id="KW-1185">Reference proteome</keyword>